<sequence length="95" mass="10470">MQTYSPNNRGKEEISTISSKGQVTIPVKVRKHLGIKSNDKIAFVIESSGEVKVTPAKYPDIQSLKGVAGSLTKPLSWEKVKQIAQADRLSKKYGR</sequence>
<comment type="caution">
    <text evidence="3">The sequence shown here is derived from an EMBL/GenBank/DDBJ whole genome shotgun (WGS) entry which is preliminary data.</text>
</comment>
<dbReference type="AlphaFoldDB" id="A0A0G0U066"/>
<gene>
    <name evidence="3" type="ORF">UU29_C0012G0011</name>
</gene>
<evidence type="ECO:0000313" key="4">
    <source>
        <dbReference type="Proteomes" id="UP000034601"/>
    </source>
</evidence>
<reference evidence="3 4" key="1">
    <citation type="journal article" date="2015" name="Nature">
        <title>rRNA introns, odd ribosomes, and small enigmatic genomes across a large radiation of phyla.</title>
        <authorList>
            <person name="Brown C.T."/>
            <person name="Hug L.A."/>
            <person name="Thomas B.C."/>
            <person name="Sharon I."/>
            <person name="Castelle C.J."/>
            <person name="Singh A."/>
            <person name="Wilkins M.J."/>
            <person name="Williams K.H."/>
            <person name="Banfield J.F."/>
        </authorList>
    </citation>
    <scope>NUCLEOTIDE SEQUENCE [LARGE SCALE GENOMIC DNA]</scope>
</reference>
<dbReference type="Gene3D" id="2.10.260.10">
    <property type="match status" value="1"/>
</dbReference>
<dbReference type="SMART" id="SM00966">
    <property type="entry name" value="SpoVT_AbrB"/>
    <property type="match status" value="1"/>
</dbReference>
<proteinExistence type="predicted"/>
<name>A0A0G0U066_9BACT</name>
<dbReference type="GO" id="GO:0003677">
    <property type="term" value="F:DNA binding"/>
    <property type="evidence" value="ECO:0007669"/>
    <property type="project" value="UniProtKB-UniRule"/>
</dbReference>
<evidence type="ECO:0000256" key="1">
    <source>
        <dbReference type="PROSITE-ProRule" id="PRU01076"/>
    </source>
</evidence>
<dbReference type="InterPro" id="IPR007159">
    <property type="entry name" value="SpoVT-AbrB_dom"/>
</dbReference>
<feature type="domain" description="SpoVT-AbrB" evidence="2">
    <location>
        <begin position="12"/>
        <end position="58"/>
    </location>
</feature>
<dbReference type="PROSITE" id="PS51740">
    <property type="entry name" value="SPOVT_ABRB"/>
    <property type="match status" value="1"/>
</dbReference>
<dbReference type="SUPFAM" id="SSF89447">
    <property type="entry name" value="AbrB/MazE/MraZ-like"/>
    <property type="match status" value="1"/>
</dbReference>
<keyword evidence="1" id="KW-0238">DNA-binding</keyword>
<dbReference type="Pfam" id="PF04014">
    <property type="entry name" value="MazE_antitoxin"/>
    <property type="match status" value="1"/>
</dbReference>
<accession>A0A0G0U066</accession>
<dbReference type="Proteomes" id="UP000034601">
    <property type="component" value="Unassembled WGS sequence"/>
</dbReference>
<evidence type="ECO:0000313" key="3">
    <source>
        <dbReference type="EMBL" id="KKR82473.1"/>
    </source>
</evidence>
<dbReference type="EMBL" id="LCAB01000012">
    <property type="protein sequence ID" value="KKR82473.1"/>
    <property type="molecule type" value="Genomic_DNA"/>
</dbReference>
<dbReference type="InterPro" id="IPR037914">
    <property type="entry name" value="SpoVT-AbrB_sf"/>
</dbReference>
<organism evidence="3 4">
    <name type="scientific">Candidatus Daviesbacteria bacterium GW2011_GWA2_40_9</name>
    <dbReference type="NCBI Taxonomy" id="1618424"/>
    <lineage>
        <taxon>Bacteria</taxon>
        <taxon>Candidatus Daviesiibacteriota</taxon>
    </lineage>
</organism>
<dbReference type="NCBIfam" id="TIGR01439">
    <property type="entry name" value="lp_hng_hel_AbrB"/>
    <property type="match status" value="1"/>
</dbReference>
<protein>
    <recommendedName>
        <fullName evidence="2">SpoVT-AbrB domain-containing protein</fullName>
    </recommendedName>
</protein>
<evidence type="ECO:0000259" key="2">
    <source>
        <dbReference type="PROSITE" id="PS51740"/>
    </source>
</evidence>